<evidence type="ECO:0000313" key="1">
    <source>
        <dbReference type="EMBL" id="MDQ1031524.1"/>
    </source>
</evidence>
<keyword evidence="2" id="KW-1185">Reference proteome</keyword>
<dbReference type="EMBL" id="JAUSZI010000002">
    <property type="protein sequence ID" value="MDQ1031524.1"/>
    <property type="molecule type" value="Genomic_DNA"/>
</dbReference>
<gene>
    <name evidence="1" type="ORF">QF035_009106</name>
</gene>
<accession>A0ABU0T9Q7</accession>
<proteinExistence type="predicted"/>
<comment type="caution">
    <text evidence="1">The sequence shown here is derived from an EMBL/GenBank/DDBJ whole genome shotgun (WGS) entry which is preliminary data.</text>
</comment>
<reference evidence="1 2" key="1">
    <citation type="submission" date="2023-07" db="EMBL/GenBank/DDBJ databases">
        <title>Comparative genomics of wheat-associated soil bacteria to identify genetic determinants of phenazine resistance.</title>
        <authorList>
            <person name="Mouncey N."/>
        </authorList>
    </citation>
    <scope>NUCLEOTIDE SEQUENCE [LARGE SCALE GENOMIC DNA]</scope>
    <source>
        <strain evidence="1 2">V2I4</strain>
    </source>
</reference>
<protein>
    <submittedName>
        <fullName evidence="1">Uncharacterized protein</fullName>
    </submittedName>
</protein>
<dbReference type="Proteomes" id="UP001230328">
    <property type="component" value="Unassembled WGS sequence"/>
</dbReference>
<organism evidence="1 2">
    <name type="scientific">Streptomyces umbrinus</name>
    <dbReference type="NCBI Taxonomy" id="67370"/>
    <lineage>
        <taxon>Bacteria</taxon>
        <taxon>Bacillati</taxon>
        <taxon>Actinomycetota</taxon>
        <taxon>Actinomycetes</taxon>
        <taxon>Kitasatosporales</taxon>
        <taxon>Streptomycetaceae</taxon>
        <taxon>Streptomyces</taxon>
        <taxon>Streptomyces phaeochromogenes group</taxon>
    </lineage>
</organism>
<name>A0ABU0T9Q7_9ACTN</name>
<sequence length="72" mass="7723">MREDIAGVPSPDEASQDVTIEEVLAQLDRVGRKAPGGEFDFDEKGLARLHAWMEAEDPAEGDSTGPGDLTPE</sequence>
<dbReference type="RefSeq" id="WP_307527739.1">
    <property type="nucleotide sequence ID" value="NZ_JAUSZI010000002.1"/>
</dbReference>
<evidence type="ECO:0000313" key="2">
    <source>
        <dbReference type="Proteomes" id="UP001230328"/>
    </source>
</evidence>